<feature type="compositionally biased region" description="Gly residues" evidence="2">
    <location>
        <begin position="444"/>
        <end position="465"/>
    </location>
</feature>
<accession>A0A498QQ73</accession>
<protein>
    <submittedName>
        <fullName evidence="3">Outer membrane channel protein CpnT</fullName>
    </submittedName>
</protein>
<evidence type="ECO:0000313" key="3">
    <source>
        <dbReference type="EMBL" id="VBA51687.1"/>
    </source>
</evidence>
<dbReference type="AlphaFoldDB" id="A0A498QQ73"/>
<dbReference type="Proteomes" id="UP000268285">
    <property type="component" value="Unassembled WGS sequence"/>
</dbReference>
<evidence type="ECO:0000256" key="2">
    <source>
        <dbReference type="SAM" id="MobiDB-lite"/>
    </source>
</evidence>
<organism evidence="3 4">
    <name type="scientific">Mycobacterium pseudokansasii</name>
    <dbReference type="NCBI Taxonomy" id="2341080"/>
    <lineage>
        <taxon>Bacteria</taxon>
        <taxon>Bacillati</taxon>
        <taxon>Actinomycetota</taxon>
        <taxon>Actinomycetes</taxon>
        <taxon>Mycobacteriales</taxon>
        <taxon>Mycobacteriaceae</taxon>
        <taxon>Mycobacterium</taxon>
    </lineage>
</organism>
<feature type="compositionally biased region" description="Polar residues" evidence="2">
    <location>
        <begin position="529"/>
        <end position="539"/>
    </location>
</feature>
<dbReference type="EMBL" id="UPHU01000001">
    <property type="protein sequence ID" value="VBA51687.1"/>
    <property type="molecule type" value="Genomic_DNA"/>
</dbReference>
<evidence type="ECO:0000313" key="4">
    <source>
        <dbReference type="Proteomes" id="UP000268285"/>
    </source>
</evidence>
<feature type="coiled-coil region" evidence="1">
    <location>
        <begin position="217"/>
        <end position="284"/>
    </location>
</feature>
<sequence length="845" mass="86376">MATTLAIGQNPGVAPLAVDPEAMFVAGSSVAAVGEALVAALGALTAGFGANTGQDAAGDMFGLAYQEAAKSLVKAAAAAINACRHNGARIQLSATNYSRAEAASTLGGGRGVLPAPHDPEQFSAPGPPGTLGAGPPPPMLWRVVELFVGDLWPNGDVAGLHAAAGCWRGFAAALGGAEQGLNGPKAVIAGQEIPEGPLIQPVLSEVDATMASLGKQCEQLAATLDNFADEVAHAQNAIRDLLHRLGSASGLWHEVVSIFDGDGLQEVKEIAEDIKAVLHNLGREAQAKEQAMQRGMGVADGLVRGMERYVRGELTHFLGTEVGNPLATVFDFFTNVTEGVYKAAFSTVVEMDQLSPRHFLTDPKGAAAAWEGLDVTAVRSLPAYALLDPDGAAQTWKGLLRLEDWSRDRPGLGLGENLFDLGTSFLKVGEARRFGMGERAAEGGVAGEEGGGGTRVGAPGGGGQLGEITHSGEALTTQLEGLGGDLPKADPKTSGEPAALPTGESPRPPVEAPRPADSAPSTAPAESRSAPTGSSTSQPAPGRPVGPSEPIASPGPGPHAAPAVPEGQLTSGGAQVVDVMSPRVPVSPGGSPVKPAPSAAHSVVTPTPSPAAEFTVPAGRPVDLTGAHGGEGVAPGGHPSEPPPTHGVAHGHGPATNGYSPGPARDDTPHGPGATPGSNGDDASWGELSAEHRDEITAMPKGTRPDPSEYLSPEYIESQLEKFDEGATRFMPKSNLIKYGIAQRDGTSFVMPKNEADAMIEASRGDLRAMENELGLPQGFLDSNTIVRIDIADPKAFNLRIPSGNEAGANEQWIPGGRLPNGAAEAVVDSGDIPPDDYTVTNVFE</sequence>
<keyword evidence="4" id="KW-1185">Reference proteome</keyword>
<feature type="region of interest" description="Disordered" evidence="2">
    <location>
        <begin position="442"/>
        <end position="468"/>
    </location>
</feature>
<keyword evidence="1" id="KW-0175">Coiled coil</keyword>
<gene>
    <name evidence="3" type="primary">cpnT_1</name>
    <name evidence="3" type="ORF">LAUMK142_03218</name>
</gene>
<feature type="region of interest" description="Disordered" evidence="2">
    <location>
        <begin position="109"/>
        <end position="135"/>
    </location>
</feature>
<feature type="region of interest" description="Disordered" evidence="2">
    <location>
        <begin position="480"/>
        <end position="686"/>
    </location>
</feature>
<reference evidence="3 4" key="1">
    <citation type="submission" date="2018-09" db="EMBL/GenBank/DDBJ databases">
        <authorList>
            <person name="Tagini F."/>
        </authorList>
    </citation>
    <scope>NUCLEOTIDE SEQUENCE [LARGE SCALE GENOMIC DNA]</scope>
    <source>
        <strain evidence="3 4">MK142</strain>
    </source>
</reference>
<feature type="compositionally biased region" description="Low complexity" evidence="2">
    <location>
        <begin position="581"/>
        <end position="600"/>
    </location>
</feature>
<evidence type="ECO:0000256" key="1">
    <source>
        <dbReference type="SAM" id="Coils"/>
    </source>
</evidence>
<proteinExistence type="predicted"/>
<name>A0A498QQ73_9MYCO</name>